<dbReference type="OrthoDB" id="424974at2759"/>
<evidence type="ECO:0000256" key="3">
    <source>
        <dbReference type="SAM" id="Coils"/>
    </source>
</evidence>
<dbReference type="GeneID" id="19207051"/>
<keyword evidence="3" id="KW-0175">Coiled coil</keyword>
<dbReference type="GO" id="GO:0008270">
    <property type="term" value="F:zinc ion binding"/>
    <property type="evidence" value="ECO:0007669"/>
    <property type="project" value="InterPro"/>
</dbReference>
<feature type="non-terminal residue" evidence="6">
    <location>
        <position position="1"/>
    </location>
</feature>
<dbReference type="PANTHER" id="PTHR31001">
    <property type="entry name" value="UNCHARACTERIZED TRANSCRIPTIONAL REGULATORY PROTEIN"/>
    <property type="match status" value="1"/>
</dbReference>
<evidence type="ECO:0000256" key="4">
    <source>
        <dbReference type="SAM" id="MobiDB-lite"/>
    </source>
</evidence>
<dbReference type="GO" id="GO:0005634">
    <property type="term" value="C:nucleus"/>
    <property type="evidence" value="ECO:0007669"/>
    <property type="project" value="UniProtKB-SubCell"/>
</dbReference>
<dbReference type="KEGG" id="cput:CONPUDRAFT_45173"/>
<reference evidence="7" key="1">
    <citation type="journal article" date="2012" name="Science">
        <title>The Paleozoic origin of enzymatic lignin decomposition reconstructed from 31 fungal genomes.</title>
        <authorList>
            <person name="Floudas D."/>
            <person name="Binder M."/>
            <person name="Riley R."/>
            <person name="Barry K."/>
            <person name="Blanchette R.A."/>
            <person name="Henrissat B."/>
            <person name="Martinez A.T."/>
            <person name="Otillar R."/>
            <person name="Spatafora J.W."/>
            <person name="Yadav J.S."/>
            <person name="Aerts A."/>
            <person name="Benoit I."/>
            <person name="Boyd A."/>
            <person name="Carlson A."/>
            <person name="Copeland A."/>
            <person name="Coutinho P.M."/>
            <person name="de Vries R.P."/>
            <person name="Ferreira P."/>
            <person name="Findley K."/>
            <person name="Foster B."/>
            <person name="Gaskell J."/>
            <person name="Glotzer D."/>
            <person name="Gorecki P."/>
            <person name="Heitman J."/>
            <person name="Hesse C."/>
            <person name="Hori C."/>
            <person name="Igarashi K."/>
            <person name="Jurgens J.A."/>
            <person name="Kallen N."/>
            <person name="Kersten P."/>
            <person name="Kohler A."/>
            <person name="Kuees U."/>
            <person name="Kumar T.K.A."/>
            <person name="Kuo A."/>
            <person name="LaButti K."/>
            <person name="Larrondo L.F."/>
            <person name="Lindquist E."/>
            <person name="Ling A."/>
            <person name="Lombard V."/>
            <person name="Lucas S."/>
            <person name="Lundell T."/>
            <person name="Martin R."/>
            <person name="McLaughlin D.J."/>
            <person name="Morgenstern I."/>
            <person name="Morin E."/>
            <person name="Murat C."/>
            <person name="Nagy L.G."/>
            <person name="Nolan M."/>
            <person name="Ohm R.A."/>
            <person name="Patyshakuliyeva A."/>
            <person name="Rokas A."/>
            <person name="Ruiz-Duenas F.J."/>
            <person name="Sabat G."/>
            <person name="Salamov A."/>
            <person name="Samejima M."/>
            <person name="Schmutz J."/>
            <person name="Slot J.C."/>
            <person name="St John F."/>
            <person name="Stenlid J."/>
            <person name="Sun H."/>
            <person name="Sun S."/>
            <person name="Syed K."/>
            <person name="Tsang A."/>
            <person name="Wiebenga A."/>
            <person name="Young D."/>
            <person name="Pisabarro A."/>
            <person name="Eastwood D.C."/>
            <person name="Martin F."/>
            <person name="Cullen D."/>
            <person name="Grigoriev I.V."/>
            <person name="Hibbett D.S."/>
        </authorList>
    </citation>
    <scope>NUCLEOTIDE SEQUENCE [LARGE SCALE GENOMIC DNA]</scope>
    <source>
        <strain evidence="7">RWD-64-598 SS2</strain>
    </source>
</reference>
<dbReference type="AlphaFoldDB" id="A0A5M3N818"/>
<dbReference type="SMART" id="SM00906">
    <property type="entry name" value="Fungal_trans"/>
    <property type="match status" value="1"/>
</dbReference>
<comment type="subcellular location">
    <subcellularLocation>
        <location evidence="1">Nucleus</location>
    </subcellularLocation>
</comment>
<evidence type="ECO:0000259" key="5">
    <source>
        <dbReference type="SMART" id="SM00906"/>
    </source>
</evidence>
<proteinExistence type="predicted"/>
<protein>
    <recommendedName>
        <fullName evidence="5">Xylanolytic transcriptional activator regulatory domain-containing protein</fullName>
    </recommendedName>
</protein>
<evidence type="ECO:0000313" key="6">
    <source>
        <dbReference type="EMBL" id="EIW87438.1"/>
    </source>
</evidence>
<feature type="compositionally biased region" description="Low complexity" evidence="4">
    <location>
        <begin position="98"/>
        <end position="107"/>
    </location>
</feature>
<feature type="coiled-coil region" evidence="3">
    <location>
        <begin position="34"/>
        <end position="61"/>
    </location>
</feature>
<keyword evidence="2" id="KW-0539">Nucleus</keyword>
<organism evidence="6 7">
    <name type="scientific">Coniophora puteana (strain RWD-64-598)</name>
    <name type="common">Brown rot fungus</name>
    <dbReference type="NCBI Taxonomy" id="741705"/>
    <lineage>
        <taxon>Eukaryota</taxon>
        <taxon>Fungi</taxon>
        <taxon>Dikarya</taxon>
        <taxon>Basidiomycota</taxon>
        <taxon>Agaricomycotina</taxon>
        <taxon>Agaricomycetes</taxon>
        <taxon>Agaricomycetidae</taxon>
        <taxon>Boletales</taxon>
        <taxon>Coniophorineae</taxon>
        <taxon>Coniophoraceae</taxon>
        <taxon>Coniophora</taxon>
    </lineage>
</organism>
<dbReference type="Proteomes" id="UP000053558">
    <property type="component" value="Unassembled WGS sequence"/>
</dbReference>
<dbReference type="CDD" id="cd12148">
    <property type="entry name" value="fungal_TF_MHR"/>
    <property type="match status" value="1"/>
</dbReference>
<evidence type="ECO:0000256" key="2">
    <source>
        <dbReference type="ARBA" id="ARBA00023242"/>
    </source>
</evidence>
<dbReference type="OMA" id="CETCVKR"/>
<name>A0A5M3N818_CONPW</name>
<comment type="caution">
    <text evidence="6">The sequence shown here is derived from an EMBL/GenBank/DDBJ whole genome shotgun (WGS) entry which is preliminary data.</text>
</comment>
<dbReference type="EMBL" id="JH711573">
    <property type="protein sequence ID" value="EIW87438.1"/>
    <property type="molecule type" value="Genomic_DNA"/>
</dbReference>
<dbReference type="InterPro" id="IPR007219">
    <property type="entry name" value="XnlR_reg_dom"/>
</dbReference>
<sequence length="607" mass="67763">QVPCETCTKRGCAAICPNGSLTAGKGNRMVLANTEELHNQIEIMSTRIRELEDALTILQSEVSDKPHDLLKDTINDLLRESPLSTAAEPPAPGGGSSGDSSGAAETANGEPKEDAMIDAFGTLAIGSKGELNFTGSTARPEVSLRHPKVPMRTRVLTSYVLARHPQPLMKPTGERQILPRLSKQIMDAWLPDFDGRSQPDPNLTRAVMNLLPPLSEAIRLCEIYLEWGKVLWSPMQRSELFDEVIQGVYRAESFDSMASSHYLALLFSVFALASLFDERKSPYSAEAQEYAVLSHVALNFKSPCFETSVYTVHALLHMATYLDLSDLKMDSSQSYIMIGFAVKLGYRIGIHLHGIRWNLGEVCVQKRSNMFWHLFMMDTWLSFATGRPPSVSPVWTDVPYPNDEWALTAVRWNVGHMWALKYAVLLHHVMTTAFSGTPPTYATILELDRKVRDFPVPPHLRPRCEGDVLANGLPMHLQRHFILAYKEAALLNLHRTYFAQALKDKPNDPLKHKYGPSVMAAYRSAWRMIVCQAHSIKTVPKIMERMGIFWSQAFSAAIVMCMIASRCPNSSMAQSALAELDSVHDTFTKFAPVCKPAQILLVRVFSS</sequence>
<evidence type="ECO:0000256" key="1">
    <source>
        <dbReference type="ARBA" id="ARBA00004123"/>
    </source>
</evidence>
<feature type="region of interest" description="Disordered" evidence="4">
    <location>
        <begin position="83"/>
        <end position="110"/>
    </location>
</feature>
<dbReference type="GO" id="GO:0003677">
    <property type="term" value="F:DNA binding"/>
    <property type="evidence" value="ECO:0007669"/>
    <property type="project" value="InterPro"/>
</dbReference>
<dbReference type="RefSeq" id="XP_007762500.1">
    <property type="nucleotide sequence ID" value="XM_007764310.1"/>
</dbReference>
<keyword evidence="7" id="KW-1185">Reference proteome</keyword>
<dbReference type="Pfam" id="PF04082">
    <property type="entry name" value="Fungal_trans"/>
    <property type="match status" value="1"/>
</dbReference>
<feature type="domain" description="Xylanolytic transcriptional activator regulatory" evidence="5">
    <location>
        <begin position="334"/>
        <end position="407"/>
    </location>
</feature>
<accession>A0A5M3N818</accession>
<gene>
    <name evidence="6" type="ORF">CONPUDRAFT_45173</name>
</gene>
<dbReference type="InterPro" id="IPR050613">
    <property type="entry name" value="Sec_Metabolite_Reg"/>
</dbReference>
<evidence type="ECO:0000313" key="7">
    <source>
        <dbReference type="Proteomes" id="UP000053558"/>
    </source>
</evidence>
<dbReference type="GO" id="GO:0006351">
    <property type="term" value="P:DNA-templated transcription"/>
    <property type="evidence" value="ECO:0007669"/>
    <property type="project" value="InterPro"/>
</dbReference>
<dbReference type="PANTHER" id="PTHR31001:SF56">
    <property type="entry name" value="ZN(2)-C6 FUNGAL-TYPE DOMAIN-CONTAINING PROTEIN"/>
    <property type="match status" value="1"/>
</dbReference>